<evidence type="ECO:0000313" key="3">
    <source>
        <dbReference type="Proteomes" id="UP000614996"/>
    </source>
</evidence>
<keyword evidence="1" id="KW-0732">Signal</keyword>
<reference evidence="3" key="1">
    <citation type="journal article" date="2021" name="Int. J. Syst. Evol. Microbiol.">
        <title>Actinocatenispora comari sp. nov., an endophytic actinomycete isolated from aerial parts of Comarum salesowianum.</title>
        <authorList>
            <person name="Oyunbileg N."/>
            <person name="Iizaka Y."/>
            <person name="Hamada M."/>
            <person name="Davaapurev B.O."/>
            <person name="Fukumoto A."/>
            <person name="Tsetseg B."/>
            <person name="Kato F."/>
            <person name="Tamura T."/>
            <person name="Batkhuu J."/>
            <person name="Anzai Y."/>
        </authorList>
    </citation>
    <scope>NUCLEOTIDE SEQUENCE [LARGE SCALE GENOMIC DNA]</scope>
    <source>
        <strain evidence="3">NUM-2625</strain>
    </source>
</reference>
<keyword evidence="3" id="KW-1185">Reference proteome</keyword>
<protein>
    <submittedName>
        <fullName evidence="2">Uncharacterized protein</fullName>
    </submittedName>
</protein>
<feature type="chain" id="PRO_5035149220" evidence="1">
    <location>
        <begin position="31"/>
        <end position="340"/>
    </location>
</feature>
<proteinExistence type="predicted"/>
<sequence>MRILGRAGAAAVAAAALVAVGFAGMSPASAEGAGAHSGSTTAARNASVVRPAASTGYFNTYTTMATLGNANSCYATEGFAVGSSYTYSVKINGDENRAVIYRTRMSDGSTTLMKNGDNGTTYATYLGHANDVVLSSTNGNYYMFIVTMKAGSTSVVKLKYVSTTFYKVGSYTIKYNGTNHSMSGVKITSKTSSTINFLFKSGRNFYRGTLPLNASTGTINLTSAFTLDVAHAKVNGKTISNISSFVTQGYSYRSNAIYFPMTYKNVSIVLVYRNISSASGTINAASDLSFRITSSAYPTLFEIESVGVGPNDHLWFATNRKTSSSDTSHDGVHYFNGYTA</sequence>
<dbReference type="Proteomes" id="UP000614996">
    <property type="component" value="Unassembled WGS sequence"/>
</dbReference>
<dbReference type="EMBL" id="BOPO01000002">
    <property type="protein sequence ID" value="GIL24901.1"/>
    <property type="molecule type" value="Genomic_DNA"/>
</dbReference>
<evidence type="ECO:0000256" key="1">
    <source>
        <dbReference type="SAM" id="SignalP"/>
    </source>
</evidence>
<evidence type="ECO:0000313" key="2">
    <source>
        <dbReference type="EMBL" id="GIL24901.1"/>
    </source>
</evidence>
<name>A0A8J4A4V7_9ACTN</name>
<accession>A0A8J4A4V7</accession>
<gene>
    <name evidence="2" type="ORF">NUM_01560</name>
</gene>
<dbReference type="AlphaFoldDB" id="A0A8J4A4V7"/>
<feature type="signal peptide" evidence="1">
    <location>
        <begin position="1"/>
        <end position="30"/>
    </location>
</feature>
<organism evidence="2 3">
    <name type="scientific">Actinocatenispora comari</name>
    <dbReference type="NCBI Taxonomy" id="2807577"/>
    <lineage>
        <taxon>Bacteria</taxon>
        <taxon>Bacillati</taxon>
        <taxon>Actinomycetota</taxon>
        <taxon>Actinomycetes</taxon>
        <taxon>Micromonosporales</taxon>
        <taxon>Micromonosporaceae</taxon>
        <taxon>Actinocatenispora</taxon>
    </lineage>
</organism>
<comment type="caution">
    <text evidence="2">The sequence shown here is derived from an EMBL/GenBank/DDBJ whole genome shotgun (WGS) entry which is preliminary data.</text>
</comment>